<feature type="domain" description="Glycosyltransferase subfamily 4-like N-terminal" evidence="2">
    <location>
        <begin position="22"/>
        <end position="142"/>
    </location>
</feature>
<dbReference type="SUPFAM" id="SSF53756">
    <property type="entry name" value="UDP-Glycosyltransferase/glycogen phosphorylase"/>
    <property type="match status" value="1"/>
</dbReference>
<sequence length="341" mass="37489">QIFRRLPADRYVVLTDQRDVARKQPVIVKSLISSFVRPSWLKGIRVVQRIVKKEGIEVIVTPHLLPLGNIALAMRRLHKIPYIVSLHGLDVNLALEKKRHQAVGILTAAQHVIANSQATLSAVRAACGEIPATVITPSYDAEKLIVHEPSRQMLLRRYEGRPVILTVGRLVRRKGQDTVIRAMPQIVRNVPDAQYVIVGNGPDYAYFSQLITELRLRRFVDIVTDVSDTSLGAYYSIASIFAMPTRAIGPDVEGFGIVYLEAAHFKLPIVAGKGGGAEEALGGDKNGILLSGESADEVADAIVNLLHDRELSAYLGSQAQSRLASLPTWNDQAQRFSALLK</sequence>
<comment type="caution">
    <text evidence="3">The sequence shown here is derived from an EMBL/GenBank/DDBJ whole genome shotgun (WGS) entry which is preliminary data.</text>
</comment>
<dbReference type="Pfam" id="PF00534">
    <property type="entry name" value="Glycos_transf_1"/>
    <property type="match status" value="1"/>
</dbReference>
<dbReference type="Proteomes" id="UP000178248">
    <property type="component" value="Unassembled WGS sequence"/>
</dbReference>
<reference evidence="3 4" key="1">
    <citation type="journal article" date="2016" name="Nat. Commun.">
        <title>Thousands of microbial genomes shed light on interconnected biogeochemical processes in an aquifer system.</title>
        <authorList>
            <person name="Anantharaman K."/>
            <person name="Brown C.T."/>
            <person name="Hug L.A."/>
            <person name="Sharon I."/>
            <person name="Castelle C.J."/>
            <person name="Probst A.J."/>
            <person name="Thomas B.C."/>
            <person name="Singh A."/>
            <person name="Wilkins M.J."/>
            <person name="Karaoz U."/>
            <person name="Brodie E.L."/>
            <person name="Williams K.H."/>
            <person name="Hubbard S.S."/>
            <person name="Banfield J.F."/>
        </authorList>
    </citation>
    <scope>NUCLEOTIDE SEQUENCE [LARGE SCALE GENOMIC DNA]</scope>
</reference>
<gene>
    <name evidence="3" type="ORF">A3B30_03060</name>
</gene>
<organism evidence="3 4">
    <name type="scientific">Candidatus Komeilibacteria bacterium RIFCSPLOWO2_01_FULL_52_15</name>
    <dbReference type="NCBI Taxonomy" id="1798551"/>
    <lineage>
        <taxon>Bacteria</taxon>
        <taxon>Candidatus Komeiliibacteriota</taxon>
    </lineage>
</organism>
<dbReference type="GO" id="GO:0016758">
    <property type="term" value="F:hexosyltransferase activity"/>
    <property type="evidence" value="ECO:0007669"/>
    <property type="project" value="TreeGrafter"/>
</dbReference>
<dbReference type="Gene3D" id="3.40.50.2000">
    <property type="entry name" value="Glycogen Phosphorylase B"/>
    <property type="match status" value="2"/>
</dbReference>
<dbReference type="STRING" id="1798551.A3B30_03060"/>
<protein>
    <recommendedName>
        <fullName evidence="5">Glycosyltransferase subfamily 4-like N-terminal domain-containing protein</fullName>
    </recommendedName>
</protein>
<proteinExistence type="predicted"/>
<feature type="non-terminal residue" evidence="3">
    <location>
        <position position="1"/>
    </location>
</feature>
<evidence type="ECO:0000259" key="2">
    <source>
        <dbReference type="Pfam" id="PF13439"/>
    </source>
</evidence>
<dbReference type="InterPro" id="IPR050194">
    <property type="entry name" value="Glycosyltransferase_grp1"/>
</dbReference>
<dbReference type="InterPro" id="IPR028098">
    <property type="entry name" value="Glyco_trans_4-like_N"/>
</dbReference>
<feature type="domain" description="Glycosyl transferase family 1" evidence="1">
    <location>
        <begin position="157"/>
        <end position="321"/>
    </location>
</feature>
<dbReference type="EMBL" id="MHKM01000047">
    <property type="protein sequence ID" value="OGY90432.1"/>
    <property type="molecule type" value="Genomic_DNA"/>
</dbReference>
<dbReference type="AlphaFoldDB" id="A0A1G2BMS1"/>
<dbReference type="InterPro" id="IPR001296">
    <property type="entry name" value="Glyco_trans_1"/>
</dbReference>
<dbReference type="PANTHER" id="PTHR45947">
    <property type="entry name" value="SULFOQUINOVOSYL TRANSFERASE SQD2"/>
    <property type="match status" value="1"/>
</dbReference>
<dbReference type="PANTHER" id="PTHR45947:SF3">
    <property type="entry name" value="SULFOQUINOVOSYL TRANSFERASE SQD2"/>
    <property type="match status" value="1"/>
</dbReference>
<evidence type="ECO:0000313" key="4">
    <source>
        <dbReference type="Proteomes" id="UP000178248"/>
    </source>
</evidence>
<name>A0A1G2BMS1_9BACT</name>
<accession>A0A1G2BMS1</accession>
<dbReference type="CDD" id="cd03801">
    <property type="entry name" value="GT4_PimA-like"/>
    <property type="match status" value="1"/>
</dbReference>
<evidence type="ECO:0000313" key="3">
    <source>
        <dbReference type="EMBL" id="OGY90432.1"/>
    </source>
</evidence>
<evidence type="ECO:0008006" key="5">
    <source>
        <dbReference type="Google" id="ProtNLM"/>
    </source>
</evidence>
<evidence type="ECO:0000259" key="1">
    <source>
        <dbReference type="Pfam" id="PF00534"/>
    </source>
</evidence>
<dbReference type="Pfam" id="PF13439">
    <property type="entry name" value="Glyco_transf_4"/>
    <property type="match status" value="1"/>
</dbReference>